<reference evidence="1 2" key="2">
    <citation type="journal article" date="2022" name="Mol. Ecol. Resour.">
        <title>The genomes of chicory, endive, great burdock and yacon provide insights into Asteraceae paleo-polyploidization history and plant inulin production.</title>
        <authorList>
            <person name="Fan W."/>
            <person name="Wang S."/>
            <person name="Wang H."/>
            <person name="Wang A."/>
            <person name="Jiang F."/>
            <person name="Liu H."/>
            <person name="Zhao H."/>
            <person name="Xu D."/>
            <person name="Zhang Y."/>
        </authorList>
    </citation>
    <scope>NUCLEOTIDE SEQUENCE [LARGE SCALE GENOMIC DNA]</scope>
    <source>
        <strain evidence="2">cv. Niubang</strain>
    </source>
</reference>
<gene>
    <name evidence="1" type="ORF">L6452_16346</name>
</gene>
<keyword evidence="2" id="KW-1185">Reference proteome</keyword>
<sequence length="436" mass="49817">MADFWGKWPRKTTQFLISTINLLLFLFFDLLDFIMCIFFRYIDEILEGKSTPCYCQSQKQTQGCEDRRNIGISDTLFGRKNGFREMGFLGNMSSKVAKDSKKIGIEELRKTRWSDCGCESCVSWMNNDGDQKLHVVVQEPSKGNQDFSTTPIENVIFLHGFLSSSFLWTETVFPELAGSKYRLFAVDLLGFGSSPKPRDCLYTMNDHLEMVEKSVIREFNLTSFHLVAHSMGCMIALALAAKHPNNLKSITLTAPPYFLSSEEEDASSIALKRLAYKRLWPPLLFGAAFMTWYEHLGRCVCFVLCRNHRTWERILKLVTRKRKLHFLVIDLTRHTHHSAWHTMHNVICGGAKMMDPCLEILRRGGARVIVVQGSRDQVVPVECSHNIKVMVPDAEVKIITGADHSTVIIGREKEFANDLELIWASVTTDAKRENNM</sequence>
<protein>
    <submittedName>
        <fullName evidence="1">Uncharacterized protein</fullName>
    </submittedName>
</protein>
<reference evidence="2" key="1">
    <citation type="journal article" date="2022" name="Mol. Ecol. Resour.">
        <title>The genomes of chicory, endive, great burdock and yacon provide insights into Asteraceae palaeo-polyploidization history and plant inulin production.</title>
        <authorList>
            <person name="Fan W."/>
            <person name="Wang S."/>
            <person name="Wang H."/>
            <person name="Wang A."/>
            <person name="Jiang F."/>
            <person name="Liu H."/>
            <person name="Zhao H."/>
            <person name="Xu D."/>
            <person name="Zhang Y."/>
        </authorList>
    </citation>
    <scope>NUCLEOTIDE SEQUENCE [LARGE SCALE GENOMIC DNA]</scope>
    <source>
        <strain evidence="2">cv. Niubang</strain>
    </source>
</reference>
<comment type="caution">
    <text evidence="1">The sequence shown here is derived from an EMBL/GenBank/DDBJ whole genome shotgun (WGS) entry which is preliminary data.</text>
</comment>
<evidence type="ECO:0000313" key="2">
    <source>
        <dbReference type="Proteomes" id="UP001055879"/>
    </source>
</evidence>
<dbReference type="EMBL" id="CM042051">
    <property type="protein sequence ID" value="KAI3727728.1"/>
    <property type="molecule type" value="Genomic_DNA"/>
</dbReference>
<organism evidence="1 2">
    <name type="scientific">Arctium lappa</name>
    <name type="common">Greater burdock</name>
    <name type="synonym">Lappa major</name>
    <dbReference type="NCBI Taxonomy" id="4217"/>
    <lineage>
        <taxon>Eukaryota</taxon>
        <taxon>Viridiplantae</taxon>
        <taxon>Streptophyta</taxon>
        <taxon>Embryophyta</taxon>
        <taxon>Tracheophyta</taxon>
        <taxon>Spermatophyta</taxon>
        <taxon>Magnoliopsida</taxon>
        <taxon>eudicotyledons</taxon>
        <taxon>Gunneridae</taxon>
        <taxon>Pentapetalae</taxon>
        <taxon>asterids</taxon>
        <taxon>campanulids</taxon>
        <taxon>Asterales</taxon>
        <taxon>Asteraceae</taxon>
        <taxon>Carduoideae</taxon>
        <taxon>Cardueae</taxon>
        <taxon>Arctiinae</taxon>
        <taxon>Arctium</taxon>
    </lineage>
</organism>
<dbReference type="Proteomes" id="UP001055879">
    <property type="component" value="Linkage Group LG05"/>
</dbReference>
<proteinExistence type="predicted"/>
<accession>A0ACB9C0K2</accession>
<name>A0ACB9C0K2_ARCLA</name>
<evidence type="ECO:0000313" key="1">
    <source>
        <dbReference type="EMBL" id="KAI3727728.1"/>
    </source>
</evidence>